<dbReference type="EMBL" id="MBFS01003674">
    <property type="protein sequence ID" value="PVU85376.1"/>
    <property type="molecule type" value="Genomic_DNA"/>
</dbReference>
<evidence type="ECO:0000313" key="11">
    <source>
        <dbReference type="Proteomes" id="UP000245609"/>
    </source>
</evidence>
<proteinExistence type="inferred from homology"/>
<dbReference type="SMART" id="SM00028">
    <property type="entry name" value="TPR"/>
    <property type="match status" value="4"/>
</dbReference>
<comment type="caution">
    <text evidence="10">The sequence shown here is derived from an EMBL/GenBank/DDBJ whole genome shotgun (WGS) entry which is preliminary data.</text>
</comment>
<dbReference type="PROSITE" id="PS50005">
    <property type="entry name" value="TPR"/>
    <property type="match status" value="3"/>
</dbReference>
<feature type="repeat" description="TPR" evidence="8">
    <location>
        <begin position="616"/>
        <end position="649"/>
    </location>
</feature>
<dbReference type="Pfam" id="PF13181">
    <property type="entry name" value="TPR_8"/>
    <property type="match status" value="1"/>
</dbReference>
<sequence>MSGLPSFLSSGAECSTGNPLDGLSKQFNKDRSLEQNRFIHGPDASAAPQQAFRQAFRSAQPISAPQNNQMARDFVKEFSDPSIGKMRMDPFNFNDMNLQLHHQQQLRAQASANTNWASEFNSALPQLHKDPQLSNFNAAFNLQSQPPLTVSNPQAASFNPAQSLANPLPMQIDPMANAFNSARLFAGQSGYYINQQPSMYQVRPNISDNSQSLNSSSQDTSQINDEQDSDIIIDTDIINAARSILNATNHSFNNKFNSSEFISLMTKISDSNVSHQTPRIVELPDNATTNTTAAKPADSTSSEKVADSTINLESGNIFNPETATSLEKNWSEEFEKTLDGPLAESFVPGSIEDLENQIDSNLNSINPGVEFEDSMKDIDEWARVYKESISSMLHEPDADWEQQSKAWSDHSRQLYRASDPKFDSYSFFSSNPFANVGAQPLSEYIEKIIADPIAVPLSDTILALEASLQKDPMNAKLWTLLGIKQQENEREEAAIAALRKAISIDPNATDAYMAIAASYTNENYFYDAYHALLSWISKHPEYASLVPADSSVQMDQPETTKTFVQDLYLKAARSRAGNNWDPDVQIGLGILFNISEEYSKAIDCFRAALSKRPSDYVTWNKLGASMANSQDPKSATEAYFHALELQPSYIRTRFNLAIASMNMHHHKEAAEHLLGAISLQKQVVVQTPDGPGDGFVPASSMSNNLWETLRMLMSILGEPQLADAALVQDLDAFRAKFEF</sequence>
<evidence type="ECO:0000256" key="5">
    <source>
        <dbReference type="ARBA" id="ARBA00022737"/>
    </source>
</evidence>
<dbReference type="InterPro" id="IPR011990">
    <property type="entry name" value="TPR-like_helical_dom_sf"/>
</dbReference>
<dbReference type="GO" id="GO:0016560">
    <property type="term" value="P:protein import into peroxisome matrix, docking"/>
    <property type="evidence" value="ECO:0007669"/>
    <property type="project" value="TreeGrafter"/>
</dbReference>
<dbReference type="InterPro" id="IPR024111">
    <property type="entry name" value="PEX5/PEX5L"/>
</dbReference>
<keyword evidence="5" id="KW-0677">Repeat</keyword>
<feature type="region of interest" description="Disordered" evidence="9">
    <location>
        <begin position="202"/>
        <end position="227"/>
    </location>
</feature>
<evidence type="ECO:0000256" key="8">
    <source>
        <dbReference type="PROSITE-ProRule" id="PRU00339"/>
    </source>
</evidence>
<keyword evidence="6 8" id="KW-0802">TPR repeat</keyword>
<dbReference type="STRING" id="133381.A0A2T9XZ39"/>
<evidence type="ECO:0000313" key="10">
    <source>
        <dbReference type="EMBL" id="PVU85376.1"/>
    </source>
</evidence>
<keyword evidence="11" id="KW-1185">Reference proteome</keyword>
<protein>
    <submittedName>
        <fullName evidence="10">Uncharacterized protein</fullName>
    </submittedName>
</protein>
<accession>A0A2T9XZ39</accession>
<keyword evidence="4" id="KW-0963">Cytoplasm</keyword>
<organism evidence="10 11">
    <name type="scientific">Smittium megazygosporum</name>
    <dbReference type="NCBI Taxonomy" id="133381"/>
    <lineage>
        <taxon>Eukaryota</taxon>
        <taxon>Fungi</taxon>
        <taxon>Fungi incertae sedis</taxon>
        <taxon>Zoopagomycota</taxon>
        <taxon>Kickxellomycotina</taxon>
        <taxon>Harpellomycetes</taxon>
        <taxon>Harpellales</taxon>
        <taxon>Legeriomycetaceae</taxon>
        <taxon>Smittium</taxon>
    </lineage>
</organism>
<dbReference type="PANTHER" id="PTHR10130">
    <property type="entry name" value="PEROXISOMAL TARGETING SIGNAL 1 RECEPTOR PEX5"/>
    <property type="match status" value="1"/>
</dbReference>
<evidence type="ECO:0000256" key="4">
    <source>
        <dbReference type="ARBA" id="ARBA00022490"/>
    </source>
</evidence>
<evidence type="ECO:0000256" key="7">
    <source>
        <dbReference type="ARBA" id="ARBA00023140"/>
    </source>
</evidence>
<evidence type="ECO:0000256" key="6">
    <source>
        <dbReference type="ARBA" id="ARBA00022803"/>
    </source>
</evidence>
<feature type="region of interest" description="Disordered" evidence="9">
    <location>
        <begin position="286"/>
        <end position="305"/>
    </location>
</feature>
<evidence type="ECO:0000256" key="9">
    <source>
        <dbReference type="SAM" id="MobiDB-lite"/>
    </source>
</evidence>
<feature type="repeat" description="TPR" evidence="8">
    <location>
        <begin position="475"/>
        <end position="508"/>
    </location>
</feature>
<dbReference type="Proteomes" id="UP000245609">
    <property type="component" value="Unassembled WGS sequence"/>
</dbReference>
<dbReference type="GO" id="GO:0005829">
    <property type="term" value="C:cytosol"/>
    <property type="evidence" value="ECO:0007669"/>
    <property type="project" value="TreeGrafter"/>
</dbReference>
<gene>
    <name evidence="10" type="ORF">BB560_007040</name>
</gene>
<feature type="repeat" description="TPR" evidence="8">
    <location>
        <begin position="582"/>
        <end position="615"/>
    </location>
</feature>
<dbReference type="SUPFAM" id="SSF48452">
    <property type="entry name" value="TPR-like"/>
    <property type="match status" value="1"/>
</dbReference>
<dbReference type="PANTHER" id="PTHR10130:SF0">
    <property type="entry name" value="GH08708P"/>
    <property type="match status" value="1"/>
</dbReference>
<name>A0A2T9XZ39_9FUNG</name>
<dbReference type="InterPro" id="IPR019734">
    <property type="entry name" value="TPR_rpt"/>
</dbReference>
<evidence type="ECO:0000256" key="3">
    <source>
        <dbReference type="ARBA" id="ARBA00005348"/>
    </source>
</evidence>
<evidence type="ECO:0000256" key="2">
    <source>
        <dbReference type="ARBA" id="ARBA00004496"/>
    </source>
</evidence>
<dbReference type="OrthoDB" id="10006023at2759"/>
<keyword evidence="7" id="KW-0576">Peroxisome</keyword>
<comment type="subcellular location">
    <subcellularLocation>
        <location evidence="2">Cytoplasm</location>
    </subcellularLocation>
    <subcellularLocation>
        <location evidence="1">Peroxisome</location>
    </subcellularLocation>
</comment>
<dbReference type="GO" id="GO:0005052">
    <property type="term" value="F:peroxisome matrix targeting signal-1 binding"/>
    <property type="evidence" value="ECO:0007669"/>
    <property type="project" value="TreeGrafter"/>
</dbReference>
<dbReference type="Gene3D" id="1.25.40.10">
    <property type="entry name" value="Tetratricopeptide repeat domain"/>
    <property type="match status" value="1"/>
</dbReference>
<dbReference type="AlphaFoldDB" id="A0A2T9XZ39"/>
<reference evidence="10 11" key="1">
    <citation type="journal article" date="2018" name="MBio">
        <title>Comparative Genomics Reveals the Core Gene Toolbox for the Fungus-Insect Symbiosis.</title>
        <authorList>
            <person name="Wang Y."/>
            <person name="Stata M."/>
            <person name="Wang W."/>
            <person name="Stajich J.E."/>
            <person name="White M.M."/>
            <person name="Moncalvo J.M."/>
        </authorList>
    </citation>
    <scope>NUCLEOTIDE SEQUENCE [LARGE SCALE GENOMIC DNA]</scope>
    <source>
        <strain evidence="10 11">SC-DP-2</strain>
    </source>
</reference>
<dbReference type="GO" id="GO:0005778">
    <property type="term" value="C:peroxisomal membrane"/>
    <property type="evidence" value="ECO:0007669"/>
    <property type="project" value="TreeGrafter"/>
</dbReference>
<evidence type="ECO:0000256" key="1">
    <source>
        <dbReference type="ARBA" id="ARBA00004275"/>
    </source>
</evidence>
<comment type="similarity">
    <text evidence="3">Belongs to the peroxisomal targeting signal receptor family.</text>
</comment>
<feature type="compositionally biased region" description="Low complexity" evidence="9">
    <location>
        <begin position="205"/>
        <end position="223"/>
    </location>
</feature>